<keyword evidence="2" id="KW-1185">Reference proteome</keyword>
<organism evidence="1 2">
    <name type="scientific">Guptibacillus hwajinpoensis</name>
    <dbReference type="NCBI Taxonomy" id="208199"/>
    <lineage>
        <taxon>Bacteria</taxon>
        <taxon>Bacillati</taxon>
        <taxon>Bacillota</taxon>
        <taxon>Bacilli</taxon>
        <taxon>Bacillales</taxon>
        <taxon>Guptibacillaceae</taxon>
        <taxon>Guptibacillus</taxon>
    </lineage>
</organism>
<name>A0A0J6FQZ5_9BACL</name>
<dbReference type="Proteomes" id="UP000035996">
    <property type="component" value="Unassembled WGS sequence"/>
</dbReference>
<evidence type="ECO:0000313" key="1">
    <source>
        <dbReference type="EMBL" id="KMM36742.1"/>
    </source>
</evidence>
<dbReference type="RefSeq" id="WP_048311453.1">
    <property type="nucleotide sequence ID" value="NZ_CP119526.1"/>
</dbReference>
<gene>
    <name evidence="1" type="ORF">AB986_12435</name>
</gene>
<dbReference type="AlphaFoldDB" id="A0A0J6FQZ5"/>
<accession>A0A0J6FQZ5</accession>
<evidence type="ECO:0000313" key="2">
    <source>
        <dbReference type="Proteomes" id="UP000035996"/>
    </source>
</evidence>
<proteinExistence type="predicted"/>
<reference evidence="1" key="1">
    <citation type="submission" date="2015-06" db="EMBL/GenBank/DDBJ databases">
        <authorList>
            <person name="Liu B."/>
            <person name="Wang J."/>
            <person name="Zhu Y."/>
            <person name="Liu G."/>
            <person name="Chen Q."/>
            <person name="Zheng C."/>
            <person name="Che J."/>
            <person name="Ge C."/>
            <person name="Shi H."/>
            <person name="Pan Z."/>
            <person name="Liu X."/>
        </authorList>
    </citation>
    <scope>NUCLEOTIDE SEQUENCE [LARGE SCALE GENOMIC DNA]</scope>
    <source>
        <strain evidence="1">DSM 16346</strain>
    </source>
</reference>
<protein>
    <submittedName>
        <fullName evidence="1">Uncharacterized protein</fullName>
    </submittedName>
</protein>
<dbReference type="STRING" id="157733.AB986_12435"/>
<comment type="caution">
    <text evidence="1">The sequence shown here is derived from an EMBL/GenBank/DDBJ whole genome shotgun (WGS) entry which is preliminary data.</text>
</comment>
<sequence>MTKGACLKSPKAFIKKGSGEMKGTDQLPKSIRKAIRYIKQDAPEQKLLEIQGLVNKSIEERMAKSEVGCK</sequence>
<dbReference type="EMBL" id="LELK01000004">
    <property type="protein sequence ID" value="KMM36742.1"/>
    <property type="molecule type" value="Genomic_DNA"/>
</dbReference>